<evidence type="ECO:0000256" key="9">
    <source>
        <dbReference type="RuleBase" id="RU361156"/>
    </source>
</evidence>
<dbReference type="EMBL" id="KD198179">
    <property type="protein sequence ID" value="EMS53184.1"/>
    <property type="molecule type" value="Genomic_DNA"/>
</dbReference>
<dbReference type="PANTHER" id="PTHR11802:SF451">
    <property type="entry name" value="CARBOXYPEPTIDASE"/>
    <property type="match status" value="1"/>
</dbReference>
<evidence type="ECO:0000256" key="6">
    <source>
        <dbReference type="ARBA" id="ARBA00022801"/>
    </source>
</evidence>
<keyword evidence="9" id="KW-0645">Protease</keyword>
<keyword evidence="7" id="KW-1015">Disulfide bond</keyword>
<dbReference type="Gene3D" id="3.40.50.1820">
    <property type="entry name" value="alpha/beta hydrolase"/>
    <property type="match status" value="2"/>
</dbReference>
<dbReference type="Gene3D" id="3.40.50.11320">
    <property type="match status" value="1"/>
</dbReference>
<comment type="subcellular location">
    <subcellularLocation>
        <location evidence="1">Secreted</location>
    </subcellularLocation>
</comment>
<feature type="region of interest" description="Disordered" evidence="10">
    <location>
        <begin position="345"/>
        <end position="370"/>
    </location>
</feature>
<feature type="compositionally biased region" description="Basic and acidic residues" evidence="10">
    <location>
        <begin position="349"/>
        <end position="365"/>
    </location>
</feature>
<gene>
    <name evidence="11" type="ORF">TRIUR3_22764</name>
</gene>
<evidence type="ECO:0000256" key="1">
    <source>
        <dbReference type="ARBA" id="ARBA00004613"/>
    </source>
</evidence>
<dbReference type="EC" id="3.4.16.-" evidence="9"/>
<reference evidence="11" key="1">
    <citation type="journal article" date="2013" name="Nature">
        <title>Draft genome of the wheat A-genome progenitor Triticum urartu.</title>
        <authorList>
            <person name="Ling H.Q."/>
            <person name="Zhao S."/>
            <person name="Liu D."/>
            <person name="Wang J."/>
            <person name="Sun H."/>
            <person name="Zhang C."/>
            <person name="Fan H."/>
            <person name="Li D."/>
            <person name="Dong L."/>
            <person name="Tao Y."/>
            <person name="Gao C."/>
            <person name="Wu H."/>
            <person name="Li Y."/>
            <person name="Cui Y."/>
            <person name="Guo X."/>
            <person name="Zheng S."/>
            <person name="Wang B."/>
            <person name="Yu K."/>
            <person name="Liang Q."/>
            <person name="Yang W."/>
            <person name="Lou X."/>
            <person name="Chen J."/>
            <person name="Feng M."/>
            <person name="Jian J."/>
            <person name="Zhang X."/>
            <person name="Luo G."/>
            <person name="Jiang Y."/>
            <person name="Liu J."/>
            <person name="Wang Z."/>
            <person name="Sha Y."/>
            <person name="Zhang B."/>
            <person name="Wu H."/>
            <person name="Tang D."/>
            <person name="Shen Q."/>
            <person name="Xue P."/>
            <person name="Zou S."/>
            <person name="Wang X."/>
            <person name="Liu X."/>
            <person name="Wang F."/>
            <person name="Yang Y."/>
            <person name="An X."/>
            <person name="Dong Z."/>
            <person name="Zhang K."/>
            <person name="Zhang X."/>
            <person name="Luo M.C."/>
            <person name="Dvorak J."/>
            <person name="Tong Y."/>
            <person name="Wang J."/>
            <person name="Yang H."/>
            <person name="Li Z."/>
            <person name="Wang D."/>
            <person name="Zhang A."/>
            <person name="Wang J."/>
        </authorList>
    </citation>
    <scope>NUCLEOTIDE SEQUENCE</scope>
</reference>
<dbReference type="PANTHER" id="PTHR11802">
    <property type="entry name" value="SERINE PROTEASE FAMILY S10 SERINE CARBOXYPEPTIDASE"/>
    <property type="match status" value="1"/>
</dbReference>
<feature type="region of interest" description="Disordered" evidence="10">
    <location>
        <begin position="24"/>
        <end position="45"/>
    </location>
</feature>
<dbReference type="PRINTS" id="PR00724">
    <property type="entry name" value="CRBOXYPTASEC"/>
</dbReference>
<keyword evidence="8" id="KW-0325">Glycoprotein</keyword>
<comment type="similarity">
    <text evidence="2 9">Belongs to the peptidase S10 family.</text>
</comment>
<dbReference type="FunFam" id="3.40.50.1820:FF:000030">
    <property type="entry name" value="Carboxypeptidase"/>
    <property type="match status" value="1"/>
</dbReference>
<keyword evidence="5" id="KW-0732">Signal</keyword>
<sequence>MDPIKYGEDASQEDQLMRFLESTAKKRQADRASNPNVAEGPDPWADASSFSHLPTRCPIPLAGAKATDKITALPGQPPRVNFDQYAGYVTVNEEYGRELFYYFVEAPYEAASKPLILWLNGGPGCSSLGYGAMMELGPFRVNPDGKTLRRNKHAWNNLANVIFLESPTGVGFSYASNNSDNINKRGDQRTAEDTFVFLLNWLERFPEYKGRDFYIAGESYGGHYVPQLATVITFMNELHHTTFINLRGIFWRFGFHMLDYLDEVLGQGSQLARHQAMARLVHPGPRESIMRNTSLCPLILLICVAAWCADASQEARLRELILSKRTSTHSSSNSVDEPRIGATATSGLRAEHSVSDQSDQKDADRIAALPGQPPNGVGFSQYAGYVTVDEMNGRALFYYLVEAVTNAATRPLVLWLNGGPGCSSFGYGAMGELGPFRVNSDNRTLSTNEHAWTNVANVLFLESPAGVGFSYSNTTSDYNKSGDQRTSEDAFLFLVSWFERFPEYKGRSFYISGESYAGHYVPQLAATILSHNTSINLQGILVGNPYLDDNMNTKGVTDFLWGHAVISDEVYANITKSCNFNLSDGSACSDAMAAYDTANTLLFDIYGPVCIDAPDGKYYPSHYVPGYDPCTGYYIDAYLNDPEVQKALHVRTTKWAGCTDLHWKDSSASIVPTLKWLMGHGLHVWLFSGDFDSVCPFTATRYSIHDLGVAVTEPWRPWTANEEEVCQYPVWSGLLPVAAWTSAATAFVGLRSAGKSH</sequence>
<evidence type="ECO:0000256" key="3">
    <source>
        <dbReference type="ARBA" id="ARBA00022525"/>
    </source>
</evidence>
<evidence type="ECO:0000256" key="5">
    <source>
        <dbReference type="ARBA" id="ARBA00022729"/>
    </source>
</evidence>
<keyword evidence="3" id="KW-0964">Secreted</keyword>
<organism evidence="11">
    <name type="scientific">Triticum urartu</name>
    <name type="common">Red wild einkorn</name>
    <name type="synonym">Crithodium urartu</name>
    <dbReference type="NCBI Taxonomy" id="4572"/>
    <lineage>
        <taxon>Eukaryota</taxon>
        <taxon>Viridiplantae</taxon>
        <taxon>Streptophyta</taxon>
        <taxon>Embryophyta</taxon>
        <taxon>Tracheophyta</taxon>
        <taxon>Spermatophyta</taxon>
        <taxon>Magnoliopsida</taxon>
        <taxon>Liliopsida</taxon>
        <taxon>Poales</taxon>
        <taxon>Poaceae</taxon>
        <taxon>BOP clade</taxon>
        <taxon>Pooideae</taxon>
        <taxon>Triticodae</taxon>
        <taxon>Triticeae</taxon>
        <taxon>Triticinae</taxon>
        <taxon>Triticum</taxon>
    </lineage>
</organism>
<dbReference type="AlphaFoldDB" id="M7ZYJ0"/>
<dbReference type="InterPro" id="IPR018202">
    <property type="entry name" value="Ser_caboxypep_ser_AS"/>
</dbReference>
<accession>M7ZYJ0</accession>
<dbReference type="GO" id="GO:0005576">
    <property type="term" value="C:extracellular region"/>
    <property type="evidence" value="ECO:0007669"/>
    <property type="project" value="UniProtKB-SubCell"/>
</dbReference>
<proteinExistence type="inferred from homology"/>
<dbReference type="STRING" id="4572.M7ZYJ0"/>
<dbReference type="Gene3D" id="6.10.250.940">
    <property type="match status" value="1"/>
</dbReference>
<dbReference type="FunFam" id="3.40.50.1820:FF:000573">
    <property type="entry name" value="Carboxypeptidase"/>
    <property type="match status" value="1"/>
</dbReference>
<dbReference type="GO" id="GO:0004185">
    <property type="term" value="F:serine-type carboxypeptidase activity"/>
    <property type="evidence" value="ECO:0007669"/>
    <property type="project" value="UniProtKB-UniRule"/>
</dbReference>
<protein>
    <recommendedName>
        <fullName evidence="9">Carboxypeptidase</fullName>
        <ecNumber evidence="9">3.4.16.-</ecNumber>
    </recommendedName>
</protein>
<evidence type="ECO:0000256" key="7">
    <source>
        <dbReference type="ARBA" id="ARBA00023157"/>
    </source>
</evidence>
<dbReference type="eggNOG" id="KOG1282">
    <property type="taxonomic scope" value="Eukaryota"/>
</dbReference>
<evidence type="ECO:0000313" key="11">
    <source>
        <dbReference type="EMBL" id="EMS53184.1"/>
    </source>
</evidence>
<keyword evidence="4 9" id="KW-0121">Carboxypeptidase</keyword>
<dbReference type="PROSITE" id="PS00131">
    <property type="entry name" value="CARBOXYPEPT_SER_SER"/>
    <property type="match status" value="2"/>
</dbReference>
<evidence type="ECO:0000256" key="2">
    <source>
        <dbReference type="ARBA" id="ARBA00009431"/>
    </source>
</evidence>
<dbReference type="InterPro" id="IPR001563">
    <property type="entry name" value="Peptidase_S10"/>
</dbReference>
<evidence type="ECO:0000256" key="8">
    <source>
        <dbReference type="ARBA" id="ARBA00023180"/>
    </source>
</evidence>
<name>M7ZYJ0_TRIUA</name>
<dbReference type="SUPFAM" id="SSF53474">
    <property type="entry name" value="alpha/beta-Hydrolases"/>
    <property type="match status" value="2"/>
</dbReference>
<dbReference type="OMA" id="YLIAYMN"/>
<evidence type="ECO:0000256" key="10">
    <source>
        <dbReference type="SAM" id="MobiDB-lite"/>
    </source>
</evidence>
<dbReference type="GO" id="GO:0005773">
    <property type="term" value="C:vacuole"/>
    <property type="evidence" value="ECO:0007669"/>
    <property type="project" value="TreeGrafter"/>
</dbReference>
<dbReference type="Pfam" id="PF00450">
    <property type="entry name" value="Peptidase_S10"/>
    <property type="match status" value="2"/>
</dbReference>
<keyword evidence="6 9" id="KW-0378">Hydrolase</keyword>
<dbReference type="InterPro" id="IPR029058">
    <property type="entry name" value="AB_hydrolase_fold"/>
</dbReference>
<evidence type="ECO:0000256" key="4">
    <source>
        <dbReference type="ARBA" id="ARBA00022645"/>
    </source>
</evidence>
<dbReference type="GO" id="GO:0006508">
    <property type="term" value="P:proteolysis"/>
    <property type="evidence" value="ECO:0007669"/>
    <property type="project" value="UniProtKB-KW"/>
</dbReference>